<comment type="caution">
    <text evidence="6">The sequence shown here is derived from an EMBL/GenBank/DDBJ whole genome shotgun (WGS) entry which is preliminary data.</text>
</comment>
<dbReference type="STRING" id="64969.SAMN02745127_01410"/>
<dbReference type="InterPro" id="IPR000160">
    <property type="entry name" value="GGDEF_dom"/>
</dbReference>
<dbReference type="EC" id="2.7.7.65" evidence="1"/>
<dbReference type="NCBIfam" id="TIGR00254">
    <property type="entry name" value="GGDEF"/>
    <property type="match status" value="1"/>
</dbReference>
<evidence type="ECO:0000256" key="2">
    <source>
        <dbReference type="ARBA" id="ARBA00034247"/>
    </source>
</evidence>
<dbReference type="InterPro" id="IPR001789">
    <property type="entry name" value="Sig_transdc_resp-reg_receiver"/>
</dbReference>
<dbReference type="SMART" id="SM00448">
    <property type="entry name" value="REC"/>
    <property type="match status" value="1"/>
</dbReference>
<dbReference type="InterPro" id="IPR011006">
    <property type="entry name" value="CheY-like_superfamily"/>
</dbReference>
<dbReference type="SUPFAM" id="SSF52172">
    <property type="entry name" value="CheY-like"/>
    <property type="match status" value="1"/>
</dbReference>
<dbReference type="OrthoDB" id="9812260at2"/>
<dbReference type="PROSITE" id="PS50110">
    <property type="entry name" value="RESPONSE_REGULATORY"/>
    <property type="match status" value="1"/>
</dbReference>
<organism evidence="6 7">
    <name type="scientific">Oceanospirillum multiglobuliferum</name>
    <dbReference type="NCBI Taxonomy" id="64969"/>
    <lineage>
        <taxon>Bacteria</taxon>
        <taxon>Pseudomonadati</taxon>
        <taxon>Pseudomonadota</taxon>
        <taxon>Gammaproteobacteria</taxon>
        <taxon>Oceanospirillales</taxon>
        <taxon>Oceanospirillaceae</taxon>
        <taxon>Oceanospirillum</taxon>
    </lineage>
</organism>
<dbReference type="GO" id="GO:0000160">
    <property type="term" value="P:phosphorelay signal transduction system"/>
    <property type="evidence" value="ECO:0007669"/>
    <property type="project" value="InterPro"/>
</dbReference>
<accession>A0A1V4T4W1</accession>
<name>A0A1V4T4W1_9GAMM</name>
<keyword evidence="7" id="KW-1185">Reference proteome</keyword>
<dbReference type="GO" id="GO:0005886">
    <property type="term" value="C:plasma membrane"/>
    <property type="evidence" value="ECO:0007669"/>
    <property type="project" value="TreeGrafter"/>
</dbReference>
<comment type="catalytic activity">
    <reaction evidence="2">
        <text>2 GTP = 3',3'-c-di-GMP + 2 diphosphate</text>
        <dbReference type="Rhea" id="RHEA:24898"/>
        <dbReference type="ChEBI" id="CHEBI:33019"/>
        <dbReference type="ChEBI" id="CHEBI:37565"/>
        <dbReference type="ChEBI" id="CHEBI:58805"/>
        <dbReference type="EC" id="2.7.7.65"/>
    </reaction>
</comment>
<evidence type="ECO:0000313" key="7">
    <source>
        <dbReference type="Proteomes" id="UP000191418"/>
    </source>
</evidence>
<dbReference type="Pfam" id="PF00990">
    <property type="entry name" value="GGDEF"/>
    <property type="match status" value="1"/>
</dbReference>
<dbReference type="EMBL" id="MTSM01000008">
    <property type="protein sequence ID" value="OPX55651.1"/>
    <property type="molecule type" value="Genomic_DNA"/>
</dbReference>
<reference evidence="6 7" key="1">
    <citation type="submission" date="2017-01" db="EMBL/GenBank/DDBJ databases">
        <title>Genome Sequencing of a Marine Spirillum, Oceanospirillum multiglobuliferum ATCC 33336, from Japan.</title>
        <authorList>
            <person name="Carney J.G."/>
            <person name="Trachtenberg A.M."/>
            <person name="Rheaume B.A."/>
            <person name="Linnane J.D."/>
            <person name="Pitts N.L."/>
            <person name="Mykles D.L."/>
            <person name="Maclea K.S."/>
        </authorList>
    </citation>
    <scope>NUCLEOTIDE SEQUENCE [LARGE SCALE GENOMIC DNA]</scope>
    <source>
        <strain evidence="6 7">ATCC 33336</strain>
    </source>
</reference>
<evidence type="ECO:0000259" key="4">
    <source>
        <dbReference type="PROSITE" id="PS50110"/>
    </source>
</evidence>
<feature type="domain" description="Response regulatory" evidence="4">
    <location>
        <begin position="14"/>
        <end position="129"/>
    </location>
</feature>
<evidence type="ECO:0000256" key="1">
    <source>
        <dbReference type="ARBA" id="ARBA00012528"/>
    </source>
</evidence>
<dbReference type="CDD" id="cd01949">
    <property type="entry name" value="GGDEF"/>
    <property type="match status" value="1"/>
</dbReference>
<dbReference type="InterPro" id="IPR050469">
    <property type="entry name" value="Diguanylate_Cyclase"/>
</dbReference>
<dbReference type="GO" id="GO:0052621">
    <property type="term" value="F:diguanylate cyclase activity"/>
    <property type="evidence" value="ECO:0007669"/>
    <property type="project" value="UniProtKB-EC"/>
</dbReference>
<evidence type="ECO:0000256" key="3">
    <source>
        <dbReference type="PROSITE-ProRule" id="PRU00169"/>
    </source>
</evidence>
<dbReference type="InterPro" id="IPR029787">
    <property type="entry name" value="Nucleotide_cyclase"/>
</dbReference>
<evidence type="ECO:0000259" key="5">
    <source>
        <dbReference type="PROSITE" id="PS50887"/>
    </source>
</evidence>
<dbReference type="AlphaFoldDB" id="A0A1V4T4W1"/>
<feature type="domain" description="GGDEF" evidence="5">
    <location>
        <begin position="172"/>
        <end position="309"/>
    </location>
</feature>
<proteinExistence type="predicted"/>
<dbReference type="PROSITE" id="PS50887">
    <property type="entry name" value="GGDEF"/>
    <property type="match status" value="1"/>
</dbReference>
<dbReference type="Gene3D" id="3.40.50.2300">
    <property type="match status" value="1"/>
</dbReference>
<dbReference type="PANTHER" id="PTHR45138">
    <property type="entry name" value="REGULATORY COMPONENTS OF SENSORY TRANSDUCTION SYSTEM"/>
    <property type="match status" value="1"/>
</dbReference>
<dbReference type="InterPro" id="IPR043128">
    <property type="entry name" value="Rev_trsase/Diguanyl_cyclase"/>
</dbReference>
<feature type="modified residue" description="4-aspartylphosphate" evidence="3">
    <location>
        <position position="62"/>
    </location>
</feature>
<dbReference type="Gene3D" id="3.30.70.270">
    <property type="match status" value="1"/>
</dbReference>
<gene>
    <name evidence="6" type="ORF">BTE48_08390</name>
</gene>
<dbReference type="GO" id="GO:1902201">
    <property type="term" value="P:negative regulation of bacterial-type flagellum-dependent cell motility"/>
    <property type="evidence" value="ECO:0007669"/>
    <property type="project" value="TreeGrafter"/>
</dbReference>
<dbReference type="RefSeq" id="WP_159445610.1">
    <property type="nucleotide sequence ID" value="NZ_FUXG01000008.1"/>
</dbReference>
<protein>
    <recommendedName>
        <fullName evidence="1">diguanylate cyclase</fullName>
        <ecNumber evidence="1">2.7.7.65</ecNumber>
    </recommendedName>
</protein>
<keyword evidence="3" id="KW-0597">Phosphoprotein</keyword>
<dbReference type="GO" id="GO:0043709">
    <property type="term" value="P:cell adhesion involved in single-species biofilm formation"/>
    <property type="evidence" value="ECO:0007669"/>
    <property type="project" value="TreeGrafter"/>
</dbReference>
<dbReference type="SMART" id="SM00267">
    <property type="entry name" value="GGDEF"/>
    <property type="match status" value="1"/>
</dbReference>
<sequence>MLPIQTNHSEHKFTILCIDDETSNLKILSTLLRGDYQVIASKQASEGLAKAIETQPDLILLDVVMPEISGFELIVQLKNHPNLHNTPVIFITGLQSPADEAMGLKLGACDYIHKPFNASIVLARVKTHLEIVRQRRLLERYANIDTLTELPNRRKWDLDTAERIKVYKPHPELSFVGIIDIDHFKLYNDRYGHQKGDTVLRKVSNQIAQYLHAFGGHLYRCGGEEFFFFLPTTQETSIEKLLQGCLQAVRALALEHEDSPTAPIVTVSIGVATCSFANAAEVNSALNQADQLLYQVKHSTRNDYCCNVQLQNS</sequence>
<dbReference type="PANTHER" id="PTHR45138:SF9">
    <property type="entry name" value="DIGUANYLATE CYCLASE DGCM-RELATED"/>
    <property type="match status" value="1"/>
</dbReference>
<dbReference type="Pfam" id="PF00072">
    <property type="entry name" value="Response_reg"/>
    <property type="match status" value="1"/>
</dbReference>
<dbReference type="Proteomes" id="UP000191418">
    <property type="component" value="Unassembled WGS sequence"/>
</dbReference>
<dbReference type="SUPFAM" id="SSF55073">
    <property type="entry name" value="Nucleotide cyclase"/>
    <property type="match status" value="1"/>
</dbReference>
<evidence type="ECO:0000313" key="6">
    <source>
        <dbReference type="EMBL" id="OPX55651.1"/>
    </source>
</evidence>